<keyword evidence="7 9" id="KW-0687">Ribonucleoprotein</keyword>
<keyword evidence="6 9" id="KW-0539">Nucleus</keyword>
<dbReference type="GO" id="GO:0005730">
    <property type="term" value="C:nucleolus"/>
    <property type="evidence" value="ECO:0007669"/>
    <property type="project" value="UniProtKB-SubCell"/>
</dbReference>
<dbReference type="GO" id="GO:0030686">
    <property type="term" value="C:90S preribosome"/>
    <property type="evidence" value="ECO:0007669"/>
    <property type="project" value="TreeGrafter"/>
</dbReference>
<evidence type="ECO:0000256" key="4">
    <source>
        <dbReference type="ARBA" id="ARBA00022552"/>
    </source>
</evidence>
<dbReference type="EMBL" id="SPRW01000002">
    <property type="protein sequence ID" value="TIC70904.1"/>
    <property type="molecule type" value="Genomic_DNA"/>
</dbReference>
<organism evidence="12 13">
    <name type="scientific">Wallemia mellicola</name>
    <dbReference type="NCBI Taxonomy" id="1708541"/>
    <lineage>
        <taxon>Eukaryota</taxon>
        <taxon>Fungi</taxon>
        <taxon>Dikarya</taxon>
        <taxon>Basidiomycota</taxon>
        <taxon>Wallemiomycotina</taxon>
        <taxon>Wallemiomycetes</taxon>
        <taxon>Wallemiales</taxon>
        <taxon>Wallemiaceae</taxon>
        <taxon>Wallemia</taxon>
    </lineage>
</organism>
<evidence type="ECO:0000256" key="10">
    <source>
        <dbReference type="SAM" id="Coils"/>
    </source>
</evidence>
<evidence type="ECO:0000256" key="9">
    <source>
        <dbReference type="RuleBase" id="RU368027"/>
    </source>
</evidence>
<protein>
    <recommendedName>
        <fullName evidence="9">rRNA biogenesis protein RRP36</fullName>
    </recommendedName>
</protein>
<feature type="compositionally biased region" description="Low complexity" evidence="11">
    <location>
        <begin position="135"/>
        <end position="145"/>
    </location>
</feature>
<evidence type="ECO:0000256" key="11">
    <source>
        <dbReference type="SAM" id="MobiDB-lite"/>
    </source>
</evidence>
<evidence type="ECO:0000256" key="2">
    <source>
        <dbReference type="ARBA" id="ARBA00009418"/>
    </source>
</evidence>
<evidence type="ECO:0000256" key="5">
    <source>
        <dbReference type="ARBA" id="ARBA00023054"/>
    </source>
</evidence>
<proteinExistence type="inferred from homology"/>
<evidence type="ECO:0000256" key="8">
    <source>
        <dbReference type="ARBA" id="ARBA00025053"/>
    </source>
</evidence>
<dbReference type="GO" id="GO:0000462">
    <property type="term" value="P:maturation of SSU-rRNA from tricistronic rRNA transcript (SSU-rRNA, 5.8S rRNA, LSU-rRNA)"/>
    <property type="evidence" value="ECO:0007669"/>
    <property type="project" value="TreeGrafter"/>
</dbReference>
<gene>
    <name evidence="12" type="ORF">E3Q02_00404</name>
</gene>
<feature type="compositionally biased region" description="Acidic residues" evidence="11">
    <location>
        <begin position="78"/>
        <end position="90"/>
    </location>
</feature>
<feature type="compositionally biased region" description="Acidic residues" evidence="11">
    <location>
        <begin position="99"/>
        <end position="111"/>
    </location>
</feature>
<dbReference type="PANTHER" id="PTHR21738:SF0">
    <property type="entry name" value="RIBOSOMAL RNA PROCESSING PROTEIN 36 HOMOLOG"/>
    <property type="match status" value="1"/>
</dbReference>
<evidence type="ECO:0000256" key="3">
    <source>
        <dbReference type="ARBA" id="ARBA00022517"/>
    </source>
</evidence>
<evidence type="ECO:0000256" key="1">
    <source>
        <dbReference type="ARBA" id="ARBA00004604"/>
    </source>
</evidence>
<evidence type="ECO:0000313" key="13">
    <source>
        <dbReference type="Proteomes" id="UP000309601"/>
    </source>
</evidence>
<feature type="region of interest" description="Disordered" evidence="11">
    <location>
        <begin position="47"/>
        <end position="219"/>
    </location>
</feature>
<evidence type="ECO:0000313" key="12">
    <source>
        <dbReference type="EMBL" id="TIC70904.1"/>
    </source>
</evidence>
<evidence type="ECO:0000256" key="7">
    <source>
        <dbReference type="ARBA" id="ARBA00023274"/>
    </source>
</evidence>
<keyword evidence="4 9" id="KW-0698">rRNA processing</keyword>
<feature type="compositionally biased region" description="Basic and acidic residues" evidence="11">
    <location>
        <begin position="164"/>
        <end position="196"/>
    </location>
</feature>
<keyword evidence="5 10" id="KW-0175">Coiled coil</keyword>
<comment type="caution">
    <text evidence="12">The sequence shown here is derived from an EMBL/GenBank/DDBJ whole genome shotgun (WGS) entry which is preliminary data.</text>
</comment>
<dbReference type="AlphaFoldDB" id="A0AB38N1A9"/>
<sequence>QNVHHGGKVADNALLVALLELRHHLPTPVLDLERFIETIKMTEIEEKPKKALYEDDSDDDDDIVQSTDIDHTPVAQYLDDEDLEEEDEFEADRQRIGGEEIEDDYENEDGSSETPSAASSNEEEDIDDVEAQYNSLPLSALAEASSRLDDSNDNEEADKRKSKRAEAIAKAKEELWEKQQSKGKDNKEKERKELQKRANKHAPTEVTSKRPTSRKREVVEVDKIRSRDPRFLSLSGNFSQDLFEKSFSFLKGSLSKEVAEAKEQLKAAQLNIRRARSLPGQSEDKTYLIEEHQAEVDRLTHEIQRMSSQAKTSQKKDIEKEALRKIKKEERDKRGEGKKAYYLKDCELIIPFTNTHSSQIQLRNVNALKKLKKKSYVLKEVTKQSRNLKNVNVNVTKAKKRNPFHGLKPVVVIVLEQNGERLRFVLYYRHISCKYYLLISLTNII</sequence>
<dbReference type="Proteomes" id="UP000309601">
    <property type="component" value="Unassembled WGS sequence"/>
</dbReference>
<dbReference type="PANTHER" id="PTHR21738">
    <property type="entry name" value="RIBOSOMAL RNA PROCESSING PROTEIN 36 HOMOLOG"/>
    <property type="match status" value="1"/>
</dbReference>
<feature type="coiled-coil region" evidence="10">
    <location>
        <begin position="251"/>
        <end position="316"/>
    </location>
</feature>
<accession>A0AB38N1A9</accession>
<comment type="similarity">
    <text evidence="2 9">Belongs to the RRP36 family.</text>
</comment>
<comment type="subcellular location">
    <subcellularLocation>
        <location evidence="1 9">Nucleus</location>
        <location evidence="1 9">Nucleolus</location>
    </subcellularLocation>
</comment>
<evidence type="ECO:0000256" key="6">
    <source>
        <dbReference type="ARBA" id="ARBA00023242"/>
    </source>
</evidence>
<feature type="non-terminal residue" evidence="12">
    <location>
        <position position="1"/>
    </location>
</feature>
<reference evidence="12 13" key="1">
    <citation type="submission" date="2019-03" db="EMBL/GenBank/DDBJ databases">
        <title>Sequencing 25 genomes of Wallemia mellicola.</title>
        <authorList>
            <person name="Gostincar C."/>
        </authorList>
    </citation>
    <scope>NUCLEOTIDE SEQUENCE [LARGE SCALE GENOMIC DNA]</scope>
    <source>
        <strain evidence="12 13">EXF-1274</strain>
    </source>
</reference>
<dbReference type="InterPro" id="IPR009292">
    <property type="entry name" value="RRP36"/>
</dbReference>
<feature type="compositionally biased region" description="Acidic residues" evidence="11">
    <location>
        <begin position="121"/>
        <end position="130"/>
    </location>
</feature>
<feature type="compositionally biased region" description="Acidic residues" evidence="11">
    <location>
        <begin position="54"/>
        <end position="63"/>
    </location>
</feature>
<comment type="subunit">
    <text evidence="9">Associates with 90S and pre-40S pre-ribosomal particles.</text>
</comment>
<comment type="function">
    <text evidence="8 9">Component of the 90S pre-ribosome involved in the maturation of rRNAs. Required for early cleavages of the pre-RNAs in the 40S ribosomal subunit maturation pathway.</text>
</comment>
<keyword evidence="3 9" id="KW-0690">Ribosome biogenesis</keyword>
<name>A0AB38N1A9_9BASI</name>
<dbReference type="Pfam" id="PF06102">
    <property type="entry name" value="RRP36"/>
    <property type="match status" value="1"/>
</dbReference>